<dbReference type="EMBL" id="MSFN02000001">
    <property type="protein sequence ID" value="PTU24847.1"/>
    <property type="molecule type" value="Genomic_DNA"/>
</dbReference>
<gene>
    <name evidence="1" type="ORF">P175DRAFT_0528358</name>
</gene>
<dbReference type="SUPFAM" id="SSF56112">
    <property type="entry name" value="Protein kinase-like (PK-like)"/>
    <property type="match status" value="1"/>
</dbReference>
<accession>A0A2T5M8I9</accession>
<evidence type="ECO:0008006" key="3">
    <source>
        <dbReference type="Google" id="ProtNLM"/>
    </source>
</evidence>
<evidence type="ECO:0000313" key="2">
    <source>
        <dbReference type="Proteomes" id="UP000244073"/>
    </source>
</evidence>
<name>A0A2T5M8I9_9EURO</name>
<reference evidence="1 2" key="1">
    <citation type="journal article" date="2018" name="Proc. Natl. Acad. Sci. U.S.A.">
        <title>Linking secondary metabolites to gene clusters through genome sequencing of six diverse Aspergillus species.</title>
        <authorList>
            <person name="Kaerboelling I."/>
            <person name="Vesth T.C."/>
            <person name="Frisvad J.C."/>
            <person name="Nybo J.L."/>
            <person name="Theobald S."/>
            <person name="Kuo A."/>
            <person name="Bowyer P."/>
            <person name="Matsuda Y."/>
            <person name="Mondo S."/>
            <person name="Lyhne E.K."/>
            <person name="Kogle M.E."/>
            <person name="Clum A."/>
            <person name="Lipzen A."/>
            <person name="Salamov A."/>
            <person name="Ngan C.Y."/>
            <person name="Daum C."/>
            <person name="Chiniquy J."/>
            <person name="Barry K."/>
            <person name="LaButti K."/>
            <person name="Haridas S."/>
            <person name="Simmons B.A."/>
            <person name="Magnuson J.K."/>
            <person name="Mortensen U.H."/>
            <person name="Larsen T.O."/>
            <person name="Grigoriev I.V."/>
            <person name="Baker S.E."/>
            <person name="Andersen M.R."/>
        </authorList>
    </citation>
    <scope>NUCLEOTIDE SEQUENCE [LARGE SCALE GENOMIC DNA]</scope>
    <source>
        <strain evidence="1 2">IBT 24754</strain>
    </source>
</reference>
<sequence length="102" mass="11786">MKNILPTFIQNHLPMQYKTNSSTGRAVYRYQNDFGALDWRGLKNMYPKITDFGSATSIVPRRSFLGTLWGFSADLWNLGVLVSLTHFLNMDLAYLDEDLEYN</sequence>
<dbReference type="AlphaFoldDB" id="A0A2T5M8I9"/>
<organism evidence="1 2">
    <name type="scientific">Aspergillus ochraceoroseus IBT 24754</name>
    <dbReference type="NCBI Taxonomy" id="1392256"/>
    <lineage>
        <taxon>Eukaryota</taxon>
        <taxon>Fungi</taxon>
        <taxon>Dikarya</taxon>
        <taxon>Ascomycota</taxon>
        <taxon>Pezizomycotina</taxon>
        <taxon>Eurotiomycetes</taxon>
        <taxon>Eurotiomycetidae</taxon>
        <taxon>Eurotiales</taxon>
        <taxon>Aspergillaceae</taxon>
        <taxon>Aspergillus</taxon>
        <taxon>Aspergillus subgen. Nidulantes</taxon>
    </lineage>
</organism>
<proteinExistence type="predicted"/>
<dbReference type="GeneID" id="63816486"/>
<dbReference type="OrthoDB" id="10570726at2759"/>
<dbReference type="RefSeq" id="XP_040756239.1">
    <property type="nucleotide sequence ID" value="XM_040899604.1"/>
</dbReference>
<evidence type="ECO:0000313" key="1">
    <source>
        <dbReference type="EMBL" id="PTU24847.1"/>
    </source>
</evidence>
<comment type="caution">
    <text evidence="1">The sequence shown here is derived from an EMBL/GenBank/DDBJ whole genome shotgun (WGS) entry which is preliminary data.</text>
</comment>
<dbReference type="InterPro" id="IPR011009">
    <property type="entry name" value="Kinase-like_dom_sf"/>
</dbReference>
<protein>
    <recommendedName>
        <fullName evidence="3">Protein kinase domain-containing protein</fullName>
    </recommendedName>
</protein>
<dbReference type="Proteomes" id="UP000244073">
    <property type="component" value="Unassembled WGS sequence"/>
</dbReference>
<dbReference type="VEuPathDB" id="FungiDB:P175DRAFT_0528358"/>